<dbReference type="AlphaFoldDB" id="A0A0A3XHX9"/>
<dbReference type="EMBL" id="JRPN01000110">
    <property type="protein sequence ID" value="KGT72874.1"/>
    <property type="molecule type" value="Genomic_DNA"/>
</dbReference>
<sequence length="87" mass="9804">MYEGAERPGPQAAEDLDKGLSPYLIRELANWYLSKFEEERMAAGTVQEEALNASLRALLADRGVFPEFVEVEFERVMKVVCAPLGKR</sequence>
<name>A0A0A3XHX9_BRAJP</name>
<evidence type="ECO:0000313" key="1">
    <source>
        <dbReference type="EMBL" id="KGT72874.1"/>
    </source>
</evidence>
<evidence type="ECO:0000313" key="2">
    <source>
        <dbReference type="Proteomes" id="UP000030377"/>
    </source>
</evidence>
<accession>A0A0A3XHX9</accession>
<dbReference type="Proteomes" id="UP000030377">
    <property type="component" value="Unassembled WGS sequence"/>
</dbReference>
<protein>
    <submittedName>
        <fullName evidence="1">Uncharacterized protein</fullName>
    </submittedName>
</protein>
<reference evidence="1 2" key="1">
    <citation type="submission" date="2014-09" db="EMBL/GenBank/DDBJ databases">
        <title>Draft genome of Bradyrhizobium japonicum Is-34.</title>
        <authorList>
            <person name="Tsurumaru H."/>
            <person name="Yamakawa T."/>
            <person name="Hashimoto S."/>
            <person name="Okizaki K."/>
            <person name="Kanesaki Y."/>
            <person name="Yoshikawa H."/>
            <person name="Yajima S."/>
        </authorList>
    </citation>
    <scope>NUCLEOTIDE SEQUENCE [LARGE SCALE GENOMIC DNA]</scope>
    <source>
        <strain evidence="1 2">Is-34</strain>
    </source>
</reference>
<comment type="caution">
    <text evidence="1">The sequence shown here is derived from an EMBL/GenBank/DDBJ whole genome shotgun (WGS) entry which is preliminary data.</text>
</comment>
<gene>
    <name evidence="1" type="ORF">MA20_47770</name>
</gene>
<proteinExistence type="predicted"/>
<organism evidence="1 2">
    <name type="scientific">Bradyrhizobium japonicum</name>
    <dbReference type="NCBI Taxonomy" id="375"/>
    <lineage>
        <taxon>Bacteria</taxon>
        <taxon>Pseudomonadati</taxon>
        <taxon>Pseudomonadota</taxon>
        <taxon>Alphaproteobacteria</taxon>
        <taxon>Hyphomicrobiales</taxon>
        <taxon>Nitrobacteraceae</taxon>
        <taxon>Bradyrhizobium</taxon>
    </lineage>
</organism>